<proteinExistence type="predicted"/>
<keyword evidence="1" id="KW-0732">Signal</keyword>
<accession>A0ABQ9NIZ1</accession>
<organism evidence="2 3">
    <name type="scientific">Coniosporium apollinis</name>
    <dbReference type="NCBI Taxonomy" id="61459"/>
    <lineage>
        <taxon>Eukaryota</taxon>
        <taxon>Fungi</taxon>
        <taxon>Dikarya</taxon>
        <taxon>Ascomycota</taxon>
        <taxon>Pezizomycotina</taxon>
        <taxon>Dothideomycetes</taxon>
        <taxon>Dothideomycetes incertae sedis</taxon>
        <taxon>Coniosporium</taxon>
    </lineage>
</organism>
<gene>
    <name evidence="2" type="ORF">H2201_007692</name>
</gene>
<feature type="signal peptide" evidence="1">
    <location>
        <begin position="1"/>
        <end position="21"/>
    </location>
</feature>
<keyword evidence="3" id="KW-1185">Reference proteome</keyword>
<protein>
    <submittedName>
        <fullName evidence="2">Uncharacterized protein</fullName>
    </submittedName>
</protein>
<evidence type="ECO:0000313" key="2">
    <source>
        <dbReference type="EMBL" id="KAJ9658727.1"/>
    </source>
</evidence>
<feature type="chain" id="PRO_5045673524" evidence="1">
    <location>
        <begin position="22"/>
        <end position="231"/>
    </location>
</feature>
<dbReference type="EMBL" id="JAPDRL010000084">
    <property type="protein sequence ID" value="KAJ9658727.1"/>
    <property type="molecule type" value="Genomic_DNA"/>
</dbReference>
<reference evidence="2" key="1">
    <citation type="submission" date="2022-10" db="EMBL/GenBank/DDBJ databases">
        <title>Culturing micro-colonial fungi from biological soil crusts in the Mojave desert and describing Neophaeococcomyces mojavensis, and introducing the new genera and species Taxawa tesnikishii.</title>
        <authorList>
            <person name="Kurbessoian T."/>
            <person name="Stajich J.E."/>
        </authorList>
    </citation>
    <scope>NUCLEOTIDE SEQUENCE</scope>
    <source>
        <strain evidence="2">TK_1</strain>
    </source>
</reference>
<dbReference type="Proteomes" id="UP001172684">
    <property type="component" value="Unassembled WGS sequence"/>
</dbReference>
<evidence type="ECO:0000313" key="3">
    <source>
        <dbReference type="Proteomes" id="UP001172684"/>
    </source>
</evidence>
<sequence>MVRNFFTIVALTFGLASFSSATFNVDAGQAAAPLKARIVEEFDWGGTPLLFDGTNGTEARSLFGIEGLDKRQTCTAGYGYCSTPAPAATTAAAPPAITTPAPTNPPASPEVTTYYWTITWWYWYYYYTYDIRFHYSTVTYSTVYETTTLSVQASNTADASVAFAAISSTLTLPTPAAATALASSTGVTIFDSTSSVQGTFSFPDFTRSKQYHKSGIDSECSKCSDYYRWRS</sequence>
<comment type="caution">
    <text evidence="2">The sequence shown here is derived from an EMBL/GenBank/DDBJ whole genome shotgun (WGS) entry which is preliminary data.</text>
</comment>
<evidence type="ECO:0000256" key="1">
    <source>
        <dbReference type="SAM" id="SignalP"/>
    </source>
</evidence>
<name>A0ABQ9NIZ1_9PEZI</name>